<evidence type="ECO:0000313" key="1">
    <source>
        <dbReference type="EMBL" id="ODQ68760.1"/>
    </source>
</evidence>
<keyword evidence="2" id="KW-1185">Reference proteome</keyword>
<dbReference type="Proteomes" id="UP000094385">
    <property type="component" value="Unassembled WGS sequence"/>
</dbReference>
<dbReference type="OrthoDB" id="5243188at2759"/>
<sequence>MYFDWAALGRELQMDDHVEVGFRLDYFAIISKPLMPIQIERGPLFETMSVHLGSWSKRYRASTPYLLPFPIEGRAFYLGSSNRLQWFLIMKPVFGYVWPSDKAEKQKLIRQGVTKCAMSRDNARKLLQYIVSICESHTELAKAGVDRRALEAQAEWKNLGVDRQVDLSRAQWLLFQELFCQCYHEHFGSLNEDHFFRTHEPTFHVYDYGQDLPVGNATISFDDHLVEQLSAEFNMNGVEMVGTALALNVGVTDRHGHHLSSLVDFRRSVAEFPQISSRTFFPLGFSPRVGNVQSTEPSVSLFTDLLSGIIEQTKAENSGNEVVRAGPFQIYSMLKQSIRPTTADLLVRRGYYTASWSVDEGMVATQKHRKRYQQVQVYTNPANPNDDVVPIRREASRIRRAQESQNDNLRFEFNFAFLVSNAQQEHANFAYFIERVFGSIRHAINARGAKHISCGSGG</sequence>
<evidence type="ECO:0000313" key="2">
    <source>
        <dbReference type="Proteomes" id="UP000094385"/>
    </source>
</evidence>
<dbReference type="EMBL" id="KV454328">
    <property type="protein sequence ID" value="ODQ68760.1"/>
    <property type="molecule type" value="Genomic_DNA"/>
</dbReference>
<accession>A0A1E3PTV5</accession>
<gene>
    <name evidence="1" type="ORF">LIPSTDRAFT_76776</name>
</gene>
<proteinExistence type="predicted"/>
<protein>
    <submittedName>
        <fullName evidence="1">Uncharacterized protein</fullName>
    </submittedName>
</protein>
<name>A0A1E3PTV5_LIPST</name>
<dbReference type="AlphaFoldDB" id="A0A1E3PTV5"/>
<organism evidence="1 2">
    <name type="scientific">Lipomyces starkeyi NRRL Y-11557</name>
    <dbReference type="NCBI Taxonomy" id="675824"/>
    <lineage>
        <taxon>Eukaryota</taxon>
        <taxon>Fungi</taxon>
        <taxon>Dikarya</taxon>
        <taxon>Ascomycota</taxon>
        <taxon>Saccharomycotina</taxon>
        <taxon>Lipomycetes</taxon>
        <taxon>Lipomycetales</taxon>
        <taxon>Lipomycetaceae</taxon>
        <taxon>Lipomyces</taxon>
    </lineage>
</organism>
<reference evidence="1 2" key="1">
    <citation type="journal article" date="2016" name="Proc. Natl. Acad. Sci. U.S.A.">
        <title>Comparative genomics of biotechnologically important yeasts.</title>
        <authorList>
            <person name="Riley R."/>
            <person name="Haridas S."/>
            <person name="Wolfe K.H."/>
            <person name="Lopes M.R."/>
            <person name="Hittinger C.T."/>
            <person name="Goeker M."/>
            <person name="Salamov A.A."/>
            <person name="Wisecaver J.H."/>
            <person name="Long T.M."/>
            <person name="Calvey C.H."/>
            <person name="Aerts A.L."/>
            <person name="Barry K.W."/>
            <person name="Choi C."/>
            <person name="Clum A."/>
            <person name="Coughlan A.Y."/>
            <person name="Deshpande S."/>
            <person name="Douglass A.P."/>
            <person name="Hanson S.J."/>
            <person name="Klenk H.-P."/>
            <person name="LaButti K.M."/>
            <person name="Lapidus A."/>
            <person name="Lindquist E.A."/>
            <person name="Lipzen A.M."/>
            <person name="Meier-Kolthoff J.P."/>
            <person name="Ohm R.A."/>
            <person name="Otillar R.P."/>
            <person name="Pangilinan J.L."/>
            <person name="Peng Y."/>
            <person name="Rokas A."/>
            <person name="Rosa C.A."/>
            <person name="Scheuner C."/>
            <person name="Sibirny A.A."/>
            <person name="Slot J.C."/>
            <person name="Stielow J.B."/>
            <person name="Sun H."/>
            <person name="Kurtzman C.P."/>
            <person name="Blackwell M."/>
            <person name="Grigoriev I.V."/>
            <person name="Jeffries T.W."/>
        </authorList>
    </citation>
    <scope>NUCLEOTIDE SEQUENCE [LARGE SCALE GENOMIC DNA]</scope>
    <source>
        <strain evidence="1 2">NRRL Y-11557</strain>
    </source>
</reference>